<reference evidence="3 4" key="1">
    <citation type="submission" date="2019-03" db="EMBL/GenBank/DDBJ databases">
        <title>Genomic Encyclopedia of Type Strains, Phase IV (KMG-IV): sequencing the most valuable type-strain genomes for metagenomic binning, comparative biology and taxonomic classification.</title>
        <authorList>
            <person name="Goeker M."/>
        </authorList>
    </citation>
    <scope>NUCLEOTIDE SEQUENCE [LARGE SCALE GENOMIC DNA]</scope>
    <source>
        <strain evidence="3 4">DSM 9035</strain>
    </source>
</reference>
<proteinExistence type="predicted"/>
<dbReference type="Gene3D" id="2.60.120.10">
    <property type="entry name" value="Jelly Rolls"/>
    <property type="match status" value="1"/>
</dbReference>
<evidence type="ECO:0000313" key="4">
    <source>
        <dbReference type="Proteomes" id="UP000294664"/>
    </source>
</evidence>
<dbReference type="SUPFAM" id="SSF47413">
    <property type="entry name" value="lambda repressor-like DNA-binding domains"/>
    <property type="match status" value="1"/>
</dbReference>
<organism evidence="3 4">
    <name type="scientific">Aquabacter spiritensis</name>
    <dbReference type="NCBI Taxonomy" id="933073"/>
    <lineage>
        <taxon>Bacteria</taxon>
        <taxon>Pseudomonadati</taxon>
        <taxon>Pseudomonadota</taxon>
        <taxon>Alphaproteobacteria</taxon>
        <taxon>Hyphomicrobiales</taxon>
        <taxon>Xanthobacteraceae</taxon>
        <taxon>Aquabacter</taxon>
    </lineage>
</organism>
<dbReference type="CDD" id="cd00093">
    <property type="entry name" value="HTH_XRE"/>
    <property type="match status" value="1"/>
</dbReference>
<dbReference type="Gene3D" id="1.10.260.40">
    <property type="entry name" value="lambda repressor-like DNA-binding domains"/>
    <property type="match status" value="1"/>
</dbReference>
<dbReference type="InterPro" id="IPR013096">
    <property type="entry name" value="Cupin_2"/>
</dbReference>
<feature type="domain" description="HTH cro/C1-type" evidence="2">
    <location>
        <begin position="23"/>
        <end position="77"/>
    </location>
</feature>
<dbReference type="Pfam" id="PF13560">
    <property type="entry name" value="HTH_31"/>
    <property type="match status" value="1"/>
</dbReference>
<dbReference type="InterPro" id="IPR011051">
    <property type="entry name" value="RmlC_Cupin_sf"/>
</dbReference>
<dbReference type="InterPro" id="IPR014710">
    <property type="entry name" value="RmlC-like_jellyroll"/>
</dbReference>
<dbReference type="OrthoDB" id="9814751at2"/>
<evidence type="ECO:0000256" key="1">
    <source>
        <dbReference type="ARBA" id="ARBA00023125"/>
    </source>
</evidence>
<keyword evidence="4" id="KW-1185">Reference proteome</keyword>
<dbReference type="InterPro" id="IPR050807">
    <property type="entry name" value="TransReg_Diox_bact_type"/>
</dbReference>
<dbReference type="InterPro" id="IPR001387">
    <property type="entry name" value="Cro/C1-type_HTH"/>
</dbReference>
<gene>
    <name evidence="3" type="ORF">EDC64_1088</name>
</gene>
<dbReference type="GO" id="GO:0003700">
    <property type="term" value="F:DNA-binding transcription factor activity"/>
    <property type="evidence" value="ECO:0007669"/>
    <property type="project" value="TreeGrafter"/>
</dbReference>
<dbReference type="SUPFAM" id="SSF51182">
    <property type="entry name" value="RmlC-like cupins"/>
    <property type="match status" value="1"/>
</dbReference>
<dbReference type="CDD" id="cd02209">
    <property type="entry name" value="cupin_XRE_C"/>
    <property type="match status" value="1"/>
</dbReference>
<sequence length="199" mass="21705">MEQDGRGVASGAFDAAMQVGTRLRHARLTIGARLKDVAEAASCSESLLSKLENNKIRPSLNMLSRICDALNLTIGQLFETPDSEQTVVVREDARVVVNLDPVQGKGMRMERLIPYTKGHLLQSTMHIIAPGGGSEGVVTHDGEEVGYLLSGAIELLLGDRVFRINAGDSFIYRSEIPHGYRNVGDEEARIIFVNTPPTF</sequence>
<dbReference type="GO" id="GO:0005829">
    <property type="term" value="C:cytosol"/>
    <property type="evidence" value="ECO:0007669"/>
    <property type="project" value="TreeGrafter"/>
</dbReference>
<keyword evidence="1" id="KW-0238">DNA-binding</keyword>
<evidence type="ECO:0000259" key="2">
    <source>
        <dbReference type="PROSITE" id="PS50943"/>
    </source>
</evidence>
<dbReference type="PANTHER" id="PTHR46797">
    <property type="entry name" value="HTH-TYPE TRANSCRIPTIONAL REGULATOR"/>
    <property type="match status" value="1"/>
</dbReference>
<dbReference type="GO" id="GO:0003677">
    <property type="term" value="F:DNA binding"/>
    <property type="evidence" value="ECO:0007669"/>
    <property type="project" value="UniProtKB-KW"/>
</dbReference>
<dbReference type="Pfam" id="PF07883">
    <property type="entry name" value="Cupin_2"/>
    <property type="match status" value="1"/>
</dbReference>
<dbReference type="PROSITE" id="PS50943">
    <property type="entry name" value="HTH_CROC1"/>
    <property type="match status" value="1"/>
</dbReference>
<accession>A0A4R3LTG3</accession>
<dbReference type="SMART" id="SM00530">
    <property type="entry name" value="HTH_XRE"/>
    <property type="match status" value="1"/>
</dbReference>
<dbReference type="InterPro" id="IPR010982">
    <property type="entry name" value="Lambda_DNA-bd_dom_sf"/>
</dbReference>
<dbReference type="AlphaFoldDB" id="A0A4R3LTG3"/>
<comment type="caution">
    <text evidence="3">The sequence shown here is derived from an EMBL/GenBank/DDBJ whole genome shotgun (WGS) entry which is preliminary data.</text>
</comment>
<dbReference type="PANTHER" id="PTHR46797:SF1">
    <property type="entry name" value="METHYLPHOSPHONATE SYNTHASE"/>
    <property type="match status" value="1"/>
</dbReference>
<protein>
    <submittedName>
        <fullName evidence="3">XRE family transcriptional regulator</fullName>
    </submittedName>
</protein>
<dbReference type="EMBL" id="SMAI01000008">
    <property type="protein sequence ID" value="TCT03843.1"/>
    <property type="molecule type" value="Genomic_DNA"/>
</dbReference>
<name>A0A4R3LTG3_9HYPH</name>
<evidence type="ECO:0000313" key="3">
    <source>
        <dbReference type="EMBL" id="TCT03843.1"/>
    </source>
</evidence>
<dbReference type="Proteomes" id="UP000294664">
    <property type="component" value="Unassembled WGS sequence"/>
</dbReference>